<accession>A0A1Y2JZC9</accession>
<evidence type="ECO:0000256" key="4">
    <source>
        <dbReference type="ARBA" id="ARBA00022989"/>
    </source>
</evidence>
<gene>
    <name evidence="7" type="ORF">MAIT1_00697</name>
</gene>
<keyword evidence="8" id="KW-1185">Reference proteome</keyword>
<evidence type="ECO:0000256" key="1">
    <source>
        <dbReference type="ARBA" id="ARBA00004651"/>
    </source>
</evidence>
<feature type="transmembrane region" description="Helical" evidence="6">
    <location>
        <begin position="218"/>
        <end position="240"/>
    </location>
</feature>
<evidence type="ECO:0000256" key="5">
    <source>
        <dbReference type="ARBA" id="ARBA00023136"/>
    </source>
</evidence>
<feature type="transmembrane region" description="Helical" evidence="6">
    <location>
        <begin position="86"/>
        <end position="107"/>
    </location>
</feature>
<dbReference type="STRING" id="1434232.MAIT1_00697"/>
<dbReference type="Pfam" id="PF03706">
    <property type="entry name" value="LPG_synthase_TM"/>
    <property type="match status" value="1"/>
</dbReference>
<dbReference type="Proteomes" id="UP000194003">
    <property type="component" value="Unassembled WGS sequence"/>
</dbReference>
<dbReference type="AlphaFoldDB" id="A0A1Y2JZC9"/>
<keyword evidence="3 6" id="KW-0812">Transmembrane</keyword>
<sequence length="325" mass="35520">MKEFWRRWGWPLIKLIIACALIIWLMRQGKLDVALLKQVASDPLLVVAALLLNMALITLAAVRWRLLLSIQDIPLSFSWAHRVTYIGYFFNAFLPSAVGGDAMRVAYVARAESQQRVKAVLSVFFDRLLGLYSLCVAGLLVTLSDPAAYLAIPAIRLLTLAIVGVIIGLPLGLALLYVLSKRSAWIARALQAEHPNAVQILIHRGVDAMRLFRRNPGAVMRALGASILSQFMGMGAIAWVGVSLQSEPIAAQHYAFGLPWAWIAGLLPVTPGGLGVGEAAFDHILRWVAGPDVLTAFATIFLAFRILSMLATAPGLIAYILYKNR</sequence>
<evidence type="ECO:0000256" key="2">
    <source>
        <dbReference type="ARBA" id="ARBA00022475"/>
    </source>
</evidence>
<evidence type="ECO:0000313" key="8">
    <source>
        <dbReference type="Proteomes" id="UP000194003"/>
    </source>
</evidence>
<dbReference type="RefSeq" id="WP_158089648.1">
    <property type="nucleotide sequence ID" value="NZ_LVJN01000021.1"/>
</dbReference>
<feature type="transmembrane region" description="Helical" evidence="6">
    <location>
        <begin position="119"/>
        <end position="143"/>
    </location>
</feature>
<feature type="transmembrane region" description="Helical" evidence="6">
    <location>
        <begin position="155"/>
        <end position="179"/>
    </location>
</feature>
<feature type="transmembrane region" description="Helical" evidence="6">
    <location>
        <begin position="6"/>
        <end position="25"/>
    </location>
</feature>
<evidence type="ECO:0000256" key="6">
    <source>
        <dbReference type="SAM" id="Phobius"/>
    </source>
</evidence>
<dbReference type="PANTHER" id="PTHR40277:SF1">
    <property type="entry name" value="BLL5419 PROTEIN"/>
    <property type="match status" value="1"/>
</dbReference>
<proteinExistence type="predicted"/>
<reference evidence="7 8" key="1">
    <citation type="journal article" date="2016" name="BMC Genomics">
        <title>Combined genomic and structural analyses of a cultured magnetotactic bacterium reveals its niche adaptation to a dynamic environment.</title>
        <authorList>
            <person name="Araujo A.C."/>
            <person name="Morillo V."/>
            <person name="Cypriano J."/>
            <person name="Teixeira L.C."/>
            <person name="Leao P."/>
            <person name="Lyra S."/>
            <person name="Almeida L.G."/>
            <person name="Bazylinski D.A."/>
            <person name="Vasconcellos A.T."/>
            <person name="Abreu F."/>
            <person name="Lins U."/>
        </authorList>
    </citation>
    <scope>NUCLEOTIDE SEQUENCE [LARGE SCALE GENOMIC DNA]</scope>
    <source>
        <strain evidence="7 8">IT-1</strain>
    </source>
</reference>
<feature type="transmembrane region" description="Helical" evidence="6">
    <location>
        <begin position="260"/>
        <end position="281"/>
    </location>
</feature>
<organism evidence="7 8">
    <name type="scientific">Magnetofaba australis IT-1</name>
    <dbReference type="NCBI Taxonomy" id="1434232"/>
    <lineage>
        <taxon>Bacteria</taxon>
        <taxon>Pseudomonadati</taxon>
        <taxon>Pseudomonadota</taxon>
        <taxon>Magnetococcia</taxon>
        <taxon>Magnetococcales</taxon>
        <taxon>Magnetococcaceae</taxon>
        <taxon>Magnetofaba</taxon>
    </lineage>
</organism>
<keyword evidence="5 6" id="KW-0472">Membrane</keyword>
<feature type="transmembrane region" description="Helical" evidence="6">
    <location>
        <begin position="293"/>
        <end position="322"/>
    </location>
</feature>
<keyword evidence="2" id="KW-1003">Cell membrane</keyword>
<comment type="subcellular location">
    <subcellularLocation>
        <location evidence="1">Cell membrane</location>
        <topology evidence="1">Multi-pass membrane protein</topology>
    </subcellularLocation>
</comment>
<dbReference type="OrthoDB" id="9788795at2"/>
<dbReference type="PANTHER" id="PTHR40277">
    <property type="entry name" value="BLL5419 PROTEIN"/>
    <property type="match status" value="1"/>
</dbReference>
<dbReference type="EMBL" id="LVJN01000021">
    <property type="protein sequence ID" value="OSM00229.1"/>
    <property type="molecule type" value="Genomic_DNA"/>
</dbReference>
<dbReference type="GO" id="GO:0005886">
    <property type="term" value="C:plasma membrane"/>
    <property type="evidence" value="ECO:0007669"/>
    <property type="project" value="UniProtKB-SubCell"/>
</dbReference>
<evidence type="ECO:0000313" key="7">
    <source>
        <dbReference type="EMBL" id="OSM00229.1"/>
    </source>
</evidence>
<comment type="caution">
    <text evidence="7">The sequence shown here is derived from an EMBL/GenBank/DDBJ whole genome shotgun (WGS) entry which is preliminary data.</text>
</comment>
<protein>
    <submittedName>
        <fullName evidence="7">Uncharacterized protein</fullName>
    </submittedName>
</protein>
<feature type="transmembrane region" description="Helical" evidence="6">
    <location>
        <begin position="45"/>
        <end position="66"/>
    </location>
</feature>
<name>A0A1Y2JZC9_9PROT</name>
<dbReference type="InterPro" id="IPR022791">
    <property type="entry name" value="L-PG_synthase/AglD"/>
</dbReference>
<evidence type="ECO:0000256" key="3">
    <source>
        <dbReference type="ARBA" id="ARBA00022692"/>
    </source>
</evidence>
<keyword evidence="4 6" id="KW-1133">Transmembrane helix</keyword>
<dbReference type="NCBIfam" id="TIGR00374">
    <property type="entry name" value="flippase-like domain"/>
    <property type="match status" value="1"/>
</dbReference>